<sequence length="75" mass="8750">MKRNNTINKKQRLSPAVALKVTSDSALTWRYVKIKERRIREMGRNRRQVVKQKTINNRPAKAARKHTSTSAHLPD</sequence>
<accession>A0A026WJ56</accession>
<keyword evidence="3" id="KW-1185">Reference proteome</keyword>
<name>A0A026WJ56_OOCBI</name>
<gene>
    <name evidence="2" type="ORF">X777_04214</name>
</gene>
<evidence type="ECO:0000256" key="1">
    <source>
        <dbReference type="SAM" id="MobiDB-lite"/>
    </source>
</evidence>
<dbReference type="EMBL" id="KK107193">
    <property type="protein sequence ID" value="EZA55686.1"/>
    <property type="molecule type" value="Genomic_DNA"/>
</dbReference>
<feature type="region of interest" description="Disordered" evidence="1">
    <location>
        <begin position="52"/>
        <end position="75"/>
    </location>
</feature>
<proteinExistence type="predicted"/>
<evidence type="ECO:0000313" key="2">
    <source>
        <dbReference type="EMBL" id="EZA55686.1"/>
    </source>
</evidence>
<organism evidence="2 3">
    <name type="scientific">Ooceraea biroi</name>
    <name type="common">Clonal raider ant</name>
    <name type="synonym">Cerapachys biroi</name>
    <dbReference type="NCBI Taxonomy" id="2015173"/>
    <lineage>
        <taxon>Eukaryota</taxon>
        <taxon>Metazoa</taxon>
        <taxon>Ecdysozoa</taxon>
        <taxon>Arthropoda</taxon>
        <taxon>Hexapoda</taxon>
        <taxon>Insecta</taxon>
        <taxon>Pterygota</taxon>
        <taxon>Neoptera</taxon>
        <taxon>Endopterygota</taxon>
        <taxon>Hymenoptera</taxon>
        <taxon>Apocrita</taxon>
        <taxon>Aculeata</taxon>
        <taxon>Formicoidea</taxon>
        <taxon>Formicidae</taxon>
        <taxon>Dorylinae</taxon>
        <taxon>Ooceraea</taxon>
    </lineage>
</organism>
<dbReference type="Proteomes" id="UP000053097">
    <property type="component" value="Unassembled WGS sequence"/>
</dbReference>
<protein>
    <submittedName>
        <fullName evidence="2">Uncharacterized protein</fullName>
    </submittedName>
</protein>
<reference evidence="2 3" key="1">
    <citation type="journal article" date="2014" name="Curr. Biol.">
        <title>The genome of the clonal raider ant Cerapachys biroi.</title>
        <authorList>
            <person name="Oxley P.R."/>
            <person name="Ji L."/>
            <person name="Fetter-Pruneda I."/>
            <person name="McKenzie S.K."/>
            <person name="Li C."/>
            <person name="Hu H."/>
            <person name="Zhang G."/>
            <person name="Kronauer D.J."/>
        </authorList>
    </citation>
    <scope>NUCLEOTIDE SEQUENCE [LARGE SCALE GENOMIC DNA]</scope>
</reference>
<evidence type="ECO:0000313" key="3">
    <source>
        <dbReference type="Proteomes" id="UP000053097"/>
    </source>
</evidence>
<dbReference type="AlphaFoldDB" id="A0A026WJ56"/>